<protein>
    <submittedName>
        <fullName evidence="1">Uncharacterized protein</fullName>
    </submittedName>
</protein>
<evidence type="ECO:0000313" key="1">
    <source>
        <dbReference type="EMBL" id="EGX92886.1"/>
    </source>
</evidence>
<proteinExistence type="predicted"/>
<dbReference type="GeneID" id="18166281"/>
<dbReference type="OrthoDB" id="5330139at2759"/>
<dbReference type="eggNOG" id="ENOG502SV59">
    <property type="taxonomic scope" value="Eukaryota"/>
</dbReference>
<dbReference type="HOGENOM" id="CLU_128319_1_0_1"/>
<sequence>MYYCDAYYSAKVDFITLNSKGSLTSKQIDIFIGDPGQAFVIFSKDVGFAMKVAITQQSGMSLVSDPERVPLTFFHESRHFAHNMCSAVPTVIKPTVLLDVAPYPRIAIEKDLPRPNRTNTSPATLWLWGASHSITLHGTKDHEFEESSRESHVRLKGAADLLKDV</sequence>
<organism evidence="1 2">
    <name type="scientific">Cordyceps militaris (strain CM01)</name>
    <name type="common">Caterpillar fungus</name>
    <dbReference type="NCBI Taxonomy" id="983644"/>
    <lineage>
        <taxon>Eukaryota</taxon>
        <taxon>Fungi</taxon>
        <taxon>Dikarya</taxon>
        <taxon>Ascomycota</taxon>
        <taxon>Pezizomycotina</taxon>
        <taxon>Sordariomycetes</taxon>
        <taxon>Hypocreomycetidae</taxon>
        <taxon>Hypocreales</taxon>
        <taxon>Cordycipitaceae</taxon>
        <taxon>Cordyceps</taxon>
    </lineage>
</organism>
<dbReference type="OMA" id="FAQMAND"/>
<dbReference type="STRING" id="983644.G3JE61"/>
<dbReference type="InParanoid" id="G3JE61"/>
<keyword evidence="2" id="KW-1185">Reference proteome</keyword>
<dbReference type="AlphaFoldDB" id="G3JE61"/>
<dbReference type="VEuPathDB" id="FungiDB:CCM_04258"/>
<reference evidence="1 2" key="1">
    <citation type="journal article" date="2011" name="Genome Biol.">
        <title>Genome sequence of the insect pathogenic fungus Cordyceps militaris, a valued traditional Chinese medicine.</title>
        <authorList>
            <person name="Zheng P."/>
            <person name="Xia Y."/>
            <person name="Xiao G."/>
            <person name="Xiong C."/>
            <person name="Hu X."/>
            <person name="Zhang S."/>
            <person name="Zheng H."/>
            <person name="Huang Y."/>
            <person name="Zhou Y."/>
            <person name="Wang S."/>
            <person name="Zhao G.P."/>
            <person name="Liu X."/>
            <person name="St Leger R.J."/>
            <person name="Wang C."/>
        </authorList>
    </citation>
    <scope>NUCLEOTIDE SEQUENCE [LARGE SCALE GENOMIC DNA]</scope>
    <source>
        <strain evidence="1 2">CM01</strain>
    </source>
</reference>
<accession>G3JE61</accession>
<dbReference type="KEGG" id="cmt:CCM_04258"/>
<name>G3JE61_CORMM</name>
<dbReference type="Proteomes" id="UP000001610">
    <property type="component" value="Unassembled WGS sequence"/>
</dbReference>
<dbReference type="EMBL" id="JH126401">
    <property type="protein sequence ID" value="EGX92886.1"/>
    <property type="molecule type" value="Genomic_DNA"/>
</dbReference>
<evidence type="ECO:0000313" key="2">
    <source>
        <dbReference type="Proteomes" id="UP000001610"/>
    </source>
</evidence>
<dbReference type="RefSeq" id="XP_006669469.1">
    <property type="nucleotide sequence ID" value="XM_006669406.1"/>
</dbReference>
<gene>
    <name evidence="1" type="ORF">CCM_04258</name>
</gene>